<dbReference type="Gene3D" id="3.30.1330.40">
    <property type="entry name" value="RutC-like"/>
    <property type="match status" value="1"/>
</dbReference>
<sequence length="126" mass="14264">ISDLKYFSYDGFGKFALDNYGYNQAVRVGDRIEISGQGGWDPDSAPAFFNIDHAMKSAGGKRMSQVFRITSYHPNLRSEALGSVKENLERWFPNYKPIWTAVGVEKLVFEEMLVEIETIAYDPQGT</sequence>
<dbReference type="AlphaFoldDB" id="A0A9P9DM10"/>
<gene>
    <name evidence="1" type="ORF">EDB81DRAFT_666639</name>
</gene>
<dbReference type="PANTHER" id="PTHR43857:SF1">
    <property type="entry name" value="YJGH FAMILY PROTEIN"/>
    <property type="match status" value="1"/>
</dbReference>
<name>A0A9P9DM10_9HYPO</name>
<proteinExistence type="predicted"/>
<dbReference type="PANTHER" id="PTHR43857">
    <property type="entry name" value="BLR7761 PROTEIN"/>
    <property type="match status" value="1"/>
</dbReference>
<dbReference type="Pfam" id="PF01042">
    <property type="entry name" value="Ribonuc_L-PSP"/>
    <property type="match status" value="1"/>
</dbReference>
<reference evidence="1" key="1">
    <citation type="journal article" date="2021" name="Nat. Commun.">
        <title>Genetic determinants of endophytism in the Arabidopsis root mycobiome.</title>
        <authorList>
            <person name="Mesny F."/>
            <person name="Miyauchi S."/>
            <person name="Thiergart T."/>
            <person name="Pickel B."/>
            <person name="Atanasova L."/>
            <person name="Karlsson M."/>
            <person name="Huettel B."/>
            <person name="Barry K.W."/>
            <person name="Haridas S."/>
            <person name="Chen C."/>
            <person name="Bauer D."/>
            <person name="Andreopoulos W."/>
            <person name="Pangilinan J."/>
            <person name="LaButti K."/>
            <person name="Riley R."/>
            <person name="Lipzen A."/>
            <person name="Clum A."/>
            <person name="Drula E."/>
            <person name="Henrissat B."/>
            <person name="Kohler A."/>
            <person name="Grigoriev I.V."/>
            <person name="Martin F.M."/>
            <person name="Hacquard S."/>
        </authorList>
    </citation>
    <scope>NUCLEOTIDE SEQUENCE</scope>
    <source>
        <strain evidence="1">MPI-CAGE-AT-0147</strain>
    </source>
</reference>
<evidence type="ECO:0000313" key="2">
    <source>
        <dbReference type="Proteomes" id="UP000738349"/>
    </source>
</evidence>
<accession>A0A9P9DM10</accession>
<dbReference type="InterPro" id="IPR006175">
    <property type="entry name" value="YjgF/YER057c/UK114"/>
</dbReference>
<dbReference type="InterPro" id="IPR035959">
    <property type="entry name" value="RutC-like_sf"/>
</dbReference>
<dbReference type="EMBL" id="JAGMUV010000024">
    <property type="protein sequence ID" value="KAH7121402.1"/>
    <property type="molecule type" value="Genomic_DNA"/>
</dbReference>
<evidence type="ECO:0000313" key="1">
    <source>
        <dbReference type="EMBL" id="KAH7121402.1"/>
    </source>
</evidence>
<protein>
    <submittedName>
        <fullName evidence="1">Endoribonuclease L-PSP</fullName>
    </submittedName>
</protein>
<dbReference type="SUPFAM" id="SSF55298">
    <property type="entry name" value="YjgF-like"/>
    <property type="match status" value="1"/>
</dbReference>
<comment type="caution">
    <text evidence="1">The sequence shown here is derived from an EMBL/GenBank/DDBJ whole genome shotgun (WGS) entry which is preliminary data.</text>
</comment>
<dbReference type="OrthoDB" id="309640at2759"/>
<dbReference type="Proteomes" id="UP000738349">
    <property type="component" value="Unassembled WGS sequence"/>
</dbReference>
<organism evidence="1 2">
    <name type="scientific">Dactylonectria macrodidyma</name>
    <dbReference type="NCBI Taxonomy" id="307937"/>
    <lineage>
        <taxon>Eukaryota</taxon>
        <taxon>Fungi</taxon>
        <taxon>Dikarya</taxon>
        <taxon>Ascomycota</taxon>
        <taxon>Pezizomycotina</taxon>
        <taxon>Sordariomycetes</taxon>
        <taxon>Hypocreomycetidae</taxon>
        <taxon>Hypocreales</taxon>
        <taxon>Nectriaceae</taxon>
        <taxon>Dactylonectria</taxon>
    </lineage>
</organism>
<keyword evidence="2" id="KW-1185">Reference proteome</keyword>
<feature type="non-terminal residue" evidence="1">
    <location>
        <position position="126"/>
    </location>
</feature>